<feature type="region of interest" description="Disordered" evidence="1">
    <location>
        <begin position="33"/>
        <end position="66"/>
    </location>
</feature>
<dbReference type="EMBL" id="GBRH01183011">
    <property type="protein sequence ID" value="JAE14885.1"/>
    <property type="molecule type" value="Transcribed_RNA"/>
</dbReference>
<sequence>MNFIFFLPLAPPRPAPLDRSFFSLRAVFPCTGPRASSGNDAEQEPNQQCCTATTTKEEEEGVGEGD</sequence>
<dbReference type="AlphaFoldDB" id="A0A0A9FPZ0"/>
<proteinExistence type="predicted"/>
<protein>
    <submittedName>
        <fullName evidence="2">Uncharacterized protein</fullName>
    </submittedName>
</protein>
<evidence type="ECO:0000313" key="2">
    <source>
        <dbReference type="EMBL" id="JAE14885.1"/>
    </source>
</evidence>
<organism evidence="2">
    <name type="scientific">Arundo donax</name>
    <name type="common">Giant reed</name>
    <name type="synonym">Donax arundinaceus</name>
    <dbReference type="NCBI Taxonomy" id="35708"/>
    <lineage>
        <taxon>Eukaryota</taxon>
        <taxon>Viridiplantae</taxon>
        <taxon>Streptophyta</taxon>
        <taxon>Embryophyta</taxon>
        <taxon>Tracheophyta</taxon>
        <taxon>Spermatophyta</taxon>
        <taxon>Magnoliopsida</taxon>
        <taxon>Liliopsida</taxon>
        <taxon>Poales</taxon>
        <taxon>Poaceae</taxon>
        <taxon>PACMAD clade</taxon>
        <taxon>Arundinoideae</taxon>
        <taxon>Arundineae</taxon>
        <taxon>Arundo</taxon>
    </lineage>
</organism>
<reference evidence="2" key="2">
    <citation type="journal article" date="2015" name="Data Brief">
        <title>Shoot transcriptome of the giant reed, Arundo donax.</title>
        <authorList>
            <person name="Barrero R.A."/>
            <person name="Guerrero F.D."/>
            <person name="Moolhuijzen P."/>
            <person name="Goolsby J.A."/>
            <person name="Tidwell J."/>
            <person name="Bellgard S.E."/>
            <person name="Bellgard M.I."/>
        </authorList>
    </citation>
    <scope>NUCLEOTIDE SEQUENCE</scope>
    <source>
        <tissue evidence="2">Shoot tissue taken approximately 20 cm above the soil surface</tissue>
    </source>
</reference>
<evidence type="ECO:0000256" key="1">
    <source>
        <dbReference type="SAM" id="MobiDB-lite"/>
    </source>
</evidence>
<feature type="compositionally biased region" description="Acidic residues" evidence="1">
    <location>
        <begin position="57"/>
        <end position="66"/>
    </location>
</feature>
<name>A0A0A9FPZ0_ARUDO</name>
<feature type="compositionally biased region" description="Polar residues" evidence="1">
    <location>
        <begin position="34"/>
        <end position="54"/>
    </location>
</feature>
<accession>A0A0A9FPZ0</accession>
<reference evidence="2" key="1">
    <citation type="submission" date="2014-09" db="EMBL/GenBank/DDBJ databases">
        <authorList>
            <person name="Magalhaes I.L.F."/>
            <person name="Oliveira U."/>
            <person name="Santos F.R."/>
            <person name="Vidigal T.H.D.A."/>
            <person name="Brescovit A.D."/>
            <person name="Santos A.J."/>
        </authorList>
    </citation>
    <scope>NUCLEOTIDE SEQUENCE</scope>
    <source>
        <tissue evidence="2">Shoot tissue taken approximately 20 cm above the soil surface</tissue>
    </source>
</reference>